<dbReference type="EC" id="5.1.3.2" evidence="5"/>
<evidence type="ECO:0000256" key="10">
    <source>
        <dbReference type="ARBA" id="ARBA00031367"/>
    </source>
</evidence>
<keyword evidence="8" id="KW-0413">Isomerase</keyword>
<accession>A0A1F6G579</accession>
<dbReference type="STRING" id="1817772.A2527_13515"/>
<dbReference type="PANTHER" id="PTHR43725:SF53">
    <property type="entry name" value="UDP-ARABINOSE 4-EPIMERASE 1"/>
    <property type="match status" value="1"/>
</dbReference>
<dbReference type="GO" id="GO:0003978">
    <property type="term" value="F:UDP-glucose 4-epimerase activity"/>
    <property type="evidence" value="ECO:0007669"/>
    <property type="project" value="UniProtKB-EC"/>
</dbReference>
<comment type="similarity">
    <text evidence="4">Belongs to the NAD(P)-dependent epimerase/dehydratase family.</text>
</comment>
<evidence type="ECO:0000256" key="6">
    <source>
        <dbReference type="ARBA" id="ARBA00018569"/>
    </source>
</evidence>
<dbReference type="InterPro" id="IPR005886">
    <property type="entry name" value="UDP_G4E"/>
</dbReference>
<feature type="domain" description="NAD-dependent epimerase/dehydratase" evidence="12">
    <location>
        <begin position="5"/>
        <end position="252"/>
    </location>
</feature>
<dbReference type="AlphaFoldDB" id="A0A1F6G579"/>
<comment type="caution">
    <text evidence="13">The sequence shown here is derived from an EMBL/GenBank/DDBJ whole genome shotgun (WGS) entry which is preliminary data.</text>
</comment>
<evidence type="ECO:0000256" key="1">
    <source>
        <dbReference type="ARBA" id="ARBA00000083"/>
    </source>
</evidence>
<reference evidence="13 14" key="1">
    <citation type="journal article" date="2016" name="Nat. Commun.">
        <title>Thousands of microbial genomes shed light on interconnected biogeochemical processes in an aquifer system.</title>
        <authorList>
            <person name="Anantharaman K."/>
            <person name="Brown C.T."/>
            <person name="Hug L.A."/>
            <person name="Sharon I."/>
            <person name="Castelle C.J."/>
            <person name="Probst A.J."/>
            <person name="Thomas B.C."/>
            <person name="Singh A."/>
            <person name="Wilkins M.J."/>
            <person name="Karaoz U."/>
            <person name="Brodie E.L."/>
            <person name="Williams K.H."/>
            <person name="Hubbard S.S."/>
            <person name="Banfield J.F."/>
        </authorList>
    </citation>
    <scope>NUCLEOTIDE SEQUENCE [LARGE SCALE GENOMIC DNA]</scope>
</reference>
<protein>
    <recommendedName>
        <fullName evidence="6">UDP-glucose 4-epimerase</fullName>
        <ecNumber evidence="5">5.1.3.2</ecNumber>
    </recommendedName>
    <alternativeName>
        <fullName evidence="11">Galactowaldenase</fullName>
    </alternativeName>
    <alternativeName>
        <fullName evidence="10">UDP-galactose 4-epimerase</fullName>
    </alternativeName>
</protein>
<evidence type="ECO:0000256" key="4">
    <source>
        <dbReference type="ARBA" id="ARBA00007637"/>
    </source>
</evidence>
<keyword evidence="9" id="KW-0119">Carbohydrate metabolism</keyword>
<gene>
    <name evidence="13" type="ORF">A2527_13515</name>
</gene>
<dbReference type="SUPFAM" id="SSF51735">
    <property type="entry name" value="NAD(P)-binding Rossmann-fold domains"/>
    <property type="match status" value="1"/>
</dbReference>
<dbReference type="UniPathway" id="UPA00214"/>
<dbReference type="Gene3D" id="3.90.25.10">
    <property type="entry name" value="UDP-galactose 4-epimerase, domain 1"/>
    <property type="match status" value="1"/>
</dbReference>
<dbReference type="EMBL" id="MFNE01000052">
    <property type="protein sequence ID" value="OGG93261.1"/>
    <property type="molecule type" value="Genomic_DNA"/>
</dbReference>
<evidence type="ECO:0000256" key="9">
    <source>
        <dbReference type="ARBA" id="ARBA00023277"/>
    </source>
</evidence>
<evidence type="ECO:0000256" key="11">
    <source>
        <dbReference type="ARBA" id="ARBA00033067"/>
    </source>
</evidence>
<dbReference type="Gene3D" id="3.40.50.720">
    <property type="entry name" value="NAD(P)-binding Rossmann-like Domain"/>
    <property type="match status" value="1"/>
</dbReference>
<sequence>MGDKILIVGGAGYIGSHVALAFGDLGAQVTVFDNLSTGQEINLLKGHRFIKGDLLNPADLDKVFKESYNGVVHLAALKAAGESMTQPEAYAKQNLVGSLNLLERIAQSGAKLIFSSTAAVYGTPVRLPMDETHPVEPINFYGYTKLQIEGYMGWYHQLRGLEYAALRYFNAAGYDAQDRIPGLERNPQNLIPLVMEVAKGIRAKLLIYGDDYETVDGTGVRDYIHVSDLARAHVAAYQKLKERLGPITVNLGTGRGYSVLEVVRLTEEISGKPVAYEIVGRREGDPPKVFASSAKAKDLMGWEAKESSLRSMLETTWNLYKKL</sequence>
<evidence type="ECO:0000256" key="3">
    <source>
        <dbReference type="ARBA" id="ARBA00004947"/>
    </source>
</evidence>
<comment type="pathway">
    <text evidence="3">Carbohydrate metabolism; galactose metabolism.</text>
</comment>
<evidence type="ECO:0000256" key="7">
    <source>
        <dbReference type="ARBA" id="ARBA00023027"/>
    </source>
</evidence>
<organism evidence="13 14">
    <name type="scientific">Candidatus Lambdaproteobacteria bacterium RIFOXYD2_FULL_50_16</name>
    <dbReference type="NCBI Taxonomy" id="1817772"/>
    <lineage>
        <taxon>Bacteria</taxon>
        <taxon>Pseudomonadati</taxon>
        <taxon>Pseudomonadota</taxon>
        <taxon>Candidatus Lambdaproteobacteria</taxon>
    </lineage>
</organism>
<dbReference type="InterPro" id="IPR036291">
    <property type="entry name" value="NAD(P)-bd_dom_sf"/>
</dbReference>
<evidence type="ECO:0000256" key="8">
    <source>
        <dbReference type="ARBA" id="ARBA00023235"/>
    </source>
</evidence>
<evidence type="ECO:0000256" key="5">
    <source>
        <dbReference type="ARBA" id="ARBA00013189"/>
    </source>
</evidence>
<dbReference type="PANTHER" id="PTHR43725">
    <property type="entry name" value="UDP-GLUCOSE 4-EPIMERASE"/>
    <property type="match status" value="1"/>
</dbReference>
<keyword evidence="7" id="KW-0520">NAD</keyword>
<evidence type="ECO:0000313" key="14">
    <source>
        <dbReference type="Proteomes" id="UP000178449"/>
    </source>
</evidence>
<name>A0A1F6G579_9PROT</name>
<comment type="cofactor">
    <cofactor evidence="2">
        <name>NAD(+)</name>
        <dbReference type="ChEBI" id="CHEBI:57540"/>
    </cofactor>
</comment>
<evidence type="ECO:0000313" key="13">
    <source>
        <dbReference type="EMBL" id="OGG93261.1"/>
    </source>
</evidence>
<evidence type="ECO:0000256" key="2">
    <source>
        <dbReference type="ARBA" id="ARBA00001911"/>
    </source>
</evidence>
<dbReference type="Proteomes" id="UP000178449">
    <property type="component" value="Unassembled WGS sequence"/>
</dbReference>
<proteinExistence type="inferred from homology"/>
<dbReference type="InterPro" id="IPR001509">
    <property type="entry name" value="Epimerase_deHydtase"/>
</dbReference>
<dbReference type="NCBIfam" id="TIGR01179">
    <property type="entry name" value="galE"/>
    <property type="match status" value="1"/>
</dbReference>
<dbReference type="GO" id="GO:0033499">
    <property type="term" value="P:galactose catabolic process via UDP-galactose, Leloir pathway"/>
    <property type="evidence" value="ECO:0007669"/>
    <property type="project" value="TreeGrafter"/>
</dbReference>
<evidence type="ECO:0000259" key="12">
    <source>
        <dbReference type="Pfam" id="PF01370"/>
    </source>
</evidence>
<dbReference type="Pfam" id="PF01370">
    <property type="entry name" value="Epimerase"/>
    <property type="match status" value="1"/>
</dbReference>
<comment type="catalytic activity">
    <reaction evidence="1">
        <text>UDP-alpha-D-glucose = UDP-alpha-D-galactose</text>
        <dbReference type="Rhea" id="RHEA:22168"/>
        <dbReference type="ChEBI" id="CHEBI:58885"/>
        <dbReference type="ChEBI" id="CHEBI:66914"/>
        <dbReference type="EC" id="5.1.3.2"/>
    </reaction>
</comment>